<dbReference type="Gene3D" id="3.30.40.10">
    <property type="entry name" value="Zinc/RING finger domain, C3HC4 (zinc finger)"/>
    <property type="match status" value="1"/>
</dbReference>
<accession>A0A1Y1WAT7</accession>
<evidence type="ECO:0000256" key="7">
    <source>
        <dbReference type="ARBA" id="ARBA00022833"/>
    </source>
</evidence>
<proteinExistence type="predicted"/>
<reference evidence="11 12" key="1">
    <citation type="submission" date="2016-07" db="EMBL/GenBank/DDBJ databases">
        <title>Pervasive Adenine N6-methylation of Active Genes in Fungi.</title>
        <authorList>
            <consortium name="DOE Joint Genome Institute"/>
            <person name="Mondo S.J."/>
            <person name="Dannebaum R.O."/>
            <person name="Kuo R.C."/>
            <person name="Labutti K."/>
            <person name="Haridas S."/>
            <person name="Kuo A."/>
            <person name="Salamov A."/>
            <person name="Ahrendt S.R."/>
            <person name="Lipzen A."/>
            <person name="Sullivan W."/>
            <person name="Andreopoulos W.B."/>
            <person name="Clum A."/>
            <person name="Lindquist E."/>
            <person name="Daum C."/>
            <person name="Ramamoorthy G.K."/>
            <person name="Gryganskyi A."/>
            <person name="Culley D."/>
            <person name="Magnuson J.K."/>
            <person name="James T.Y."/>
            <person name="O'Malley M.A."/>
            <person name="Stajich J.E."/>
            <person name="Spatafora J.W."/>
            <person name="Visel A."/>
            <person name="Grigoriev I.V."/>
        </authorList>
    </citation>
    <scope>NUCLEOTIDE SEQUENCE [LARGE SCALE GENOMIC DNA]</scope>
    <source>
        <strain evidence="11 12">ATCC 12442</strain>
    </source>
</reference>
<feature type="compositionally biased region" description="Low complexity" evidence="9">
    <location>
        <begin position="83"/>
        <end position="103"/>
    </location>
</feature>
<comment type="caution">
    <text evidence="11">The sequence shown here is derived from an EMBL/GenBank/DDBJ whole genome shotgun (WGS) entry which is preliminary data.</text>
</comment>
<evidence type="ECO:0000256" key="2">
    <source>
        <dbReference type="ARBA" id="ARBA00012483"/>
    </source>
</evidence>
<feature type="compositionally biased region" description="Low complexity" evidence="9">
    <location>
        <begin position="57"/>
        <end position="74"/>
    </location>
</feature>
<dbReference type="GO" id="GO:0061630">
    <property type="term" value="F:ubiquitin protein ligase activity"/>
    <property type="evidence" value="ECO:0007669"/>
    <property type="project" value="UniProtKB-EC"/>
</dbReference>
<dbReference type="PANTHER" id="PTHR22937">
    <property type="entry name" value="E3 UBIQUITIN-PROTEIN LIGASE RNF165"/>
    <property type="match status" value="1"/>
</dbReference>
<keyword evidence="5 8" id="KW-0863">Zinc-finger</keyword>
<feature type="compositionally biased region" description="Low complexity" evidence="9">
    <location>
        <begin position="247"/>
        <end position="274"/>
    </location>
</feature>
<dbReference type="PROSITE" id="PS50089">
    <property type="entry name" value="ZF_RING_2"/>
    <property type="match status" value="1"/>
</dbReference>
<dbReference type="SMART" id="SM00184">
    <property type="entry name" value="RING"/>
    <property type="match status" value="1"/>
</dbReference>
<comment type="catalytic activity">
    <reaction evidence="1">
        <text>S-ubiquitinyl-[E2 ubiquitin-conjugating enzyme]-L-cysteine + [acceptor protein]-L-lysine = [E2 ubiquitin-conjugating enzyme]-L-cysteine + N(6)-ubiquitinyl-[acceptor protein]-L-lysine.</text>
        <dbReference type="EC" id="2.3.2.27"/>
    </reaction>
</comment>
<evidence type="ECO:0000256" key="6">
    <source>
        <dbReference type="ARBA" id="ARBA00022786"/>
    </source>
</evidence>
<evidence type="ECO:0000313" key="11">
    <source>
        <dbReference type="EMBL" id="ORX70346.1"/>
    </source>
</evidence>
<dbReference type="GeneID" id="63800263"/>
<evidence type="ECO:0000256" key="8">
    <source>
        <dbReference type="PROSITE-ProRule" id="PRU00175"/>
    </source>
</evidence>
<feature type="region of interest" description="Disordered" evidence="9">
    <location>
        <begin position="1"/>
        <end position="110"/>
    </location>
</feature>
<dbReference type="GO" id="GO:0008270">
    <property type="term" value="F:zinc ion binding"/>
    <property type="evidence" value="ECO:0007669"/>
    <property type="project" value="UniProtKB-KW"/>
</dbReference>
<dbReference type="PANTHER" id="PTHR22937:SF65">
    <property type="entry name" value="E3 UBIQUITIN-PROTEIN LIGASE ARK2C"/>
    <property type="match status" value="1"/>
</dbReference>
<keyword evidence="7" id="KW-0862">Zinc</keyword>
<dbReference type="AlphaFoldDB" id="A0A1Y1WAT7"/>
<dbReference type="InterPro" id="IPR045191">
    <property type="entry name" value="MBR1/2-like"/>
</dbReference>
<dbReference type="InterPro" id="IPR013083">
    <property type="entry name" value="Znf_RING/FYVE/PHD"/>
</dbReference>
<feature type="compositionally biased region" description="Basic and acidic residues" evidence="9">
    <location>
        <begin position="16"/>
        <end position="29"/>
    </location>
</feature>
<feature type="region of interest" description="Disordered" evidence="9">
    <location>
        <begin position="197"/>
        <end position="274"/>
    </location>
</feature>
<feature type="compositionally biased region" description="Low complexity" evidence="9">
    <location>
        <begin position="545"/>
        <end position="563"/>
    </location>
</feature>
<keyword evidence="3" id="KW-0808">Transferase</keyword>
<feature type="region of interest" description="Disordered" evidence="9">
    <location>
        <begin position="527"/>
        <end position="563"/>
    </location>
</feature>
<protein>
    <recommendedName>
        <fullName evidence="2">RING-type E3 ubiquitin transferase</fullName>
        <ecNumber evidence="2">2.3.2.27</ecNumber>
    </recommendedName>
</protein>
<keyword evidence="4" id="KW-0479">Metal-binding</keyword>
<dbReference type="CDD" id="cd16473">
    <property type="entry name" value="RING-H2_RNF103"/>
    <property type="match status" value="1"/>
</dbReference>
<feature type="domain" description="RING-type" evidence="10">
    <location>
        <begin position="694"/>
        <end position="736"/>
    </location>
</feature>
<keyword evidence="12" id="KW-1185">Reference proteome</keyword>
<evidence type="ECO:0000256" key="3">
    <source>
        <dbReference type="ARBA" id="ARBA00022679"/>
    </source>
</evidence>
<feature type="region of interest" description="Disordered" evidence="9">
    <location>
        <begin position="334"/>
        <end position="379"/>
    </location>
</feature>
<dbReference type="SUPFAM" id="SSF57850">
    <property type="entry name" value="RING/U-box"/>
    <property type="match status" value="1"/>
</dbReference>
<organism evidence="11 12">
    <name type="scientific">Linderina pennispora</name>
    <dbReference type="NCBI Taxonomy" id="61395"/>
    <lineage>
        <taxon>Eukaryota</taxon>
        <taxon>Fungi</taxon>
        <taxon>Fungi incertae sedis</taxon>
        <taxon>Zoopagomycota</taxon>
        <taxon>Kickxellomycotina</taxon>
        <taxon>Kickxellomycetes</taxon>
        <taxon>Kickxellales</taxon>
        <taxon>Kickxellaceae</taxon>
        <taxon>Linderina</taxon>
    </lineage>
</organism>
<keyword evidence="6" id="KW-0833">Ubl conjugation pathway</keyword>
<sequence length="746" mass="78955">MGQAYSRWNAPGSNGNDDRPNRRLVRDYTSRANTPARAQSSSVRGTAARPQQHQQRATRYSPYTTTPARTTQATESNNAPADTSPASGPAAPHSAAGASPTTPNAGRREGIRRNELLARVIGGSVVNSISQEIERRRLVRDTAIANRGMLDSLLALHSEVRQRLPGYNMDTRGRIGLTYHISLFILAMLETYASGVTQRQQHQEESQSPQAASQQDIAAAGDGDVEMAAASPASAPAAADDGSQETSNASGTSAGAADDAADGSESGSSPASSSSGLIFRMFLMPGAIEQALLQYDRLSISHNPEFQPMFSLNTAPSVPQAAAAAAAATAATAGTAAAETPEGTAQVPSDQSAATDNAQQQPVRPLSLDERRRNSVRHERDERLWRLRQIARAMHDERRDIEVPIAVLGLQMSHDMLSRLAQAENAEPSSFASPDTTTTTAATTSSSSSNNSTASGAHTPDMSESLERHIQATENALSSRLTRDLANAGPQAAGPEQPAVPRLQSVMESLRQRLTSLVPNFVGHLRGGTVQAGQETPDGAGPGSAGTAPASAADTAPASPGDGAPNNAGLSIYVTIQDMTLGNPLLLTMVTYELFPELLQDDMSSTDLQMNLSGGNYELFMEIANIIGEVSSNTVSQEAVDKTLARYRLETRGTAEDAELSVAKLIVGEDDQEESHVDTGSMPAVVHLVSAERCPVCLEDFEVGDILRVLKCHHGLHLVCGDSWFTQGANRCPICRSEAVPIERGK</sequence>
<dbReference type="Pfam" id="PF13639">
    <property type="entry name" value="zf-RING_2"/>
    <property type="match status" value="1"/>
</dbReference>
<dbReference type="EMBL" id="MCFD01000006">
    <property type="protein sequence ID" value="ORX70346.1"/>
    <property type="molecule type" value="Genomic_DNA"/>
</dbReference>
<feature type="compositionally biased region" description="Polar residues" evidence="9">
    <location>
        <begin position="30"/>
        <end position="55"/>
    </location>
</feature>
<feature type="compositionally biased region" description="Polar residues" evidence="9">
    <location>
        <begin position="347"/>
        <end position="362"/>
    </location>
</feature>
<evidence type="ECO:0000256" key="9">
    <source>
        <dbReference type="SAM" id="MobiDB-lite"/>
    </source>
</evidence>
<dbReference type="STRING" id="61395.A0A1Y1WAT7"/>
<feature type="region of interest" description="Disordered" evidence="9">
    <location>
        <begin position="422"/>
        <end position="466"/>
    </location>
</feature>
<evidence type="ECO:0000259" key="10">
    <source>
        <dbReference type="PROSITE" id="PS50089"/>
    </source>
</evidence>
<evidence type="ECO:0000313" key="12">
    <source>
        <dbReference type="Proteomes" id="UP000193922"/>
    </source>
</evidence>
<dbReference type="EC" id="2.3.2.27" evidence="2"/>
<dbReference type="Proteomes" id="UP000193922">
    <property type="component" value="Unassembled WGS sequence"/>
</dbReference>
<dbReference type="OrthoDB" id="8062037at2759"/>
<evidence type="ECO:0000256" key="1">
    <source>
        <dbReference type="ARBA" id="ARBA00000900"/>
    </source>
</evidence>
<feature type="compositionally biased region" description="Low complexity" evidence="9">
    <location>
        <begin position="228"/>
        <end position="239"/>
    </location>
</feature>
<dbReference type="InterPro" id="IPR001841">
    <property type="entry name" value="Znf_RING"/>
</dbReference>
<evidence type="ECO:0000256" key="5">
    <source>
        <dbReference type="ARBA" id="ARBA00022771"/>
    </source>
</evidence>
<dbReference type="RefSeq" id="XP_040743984.1">
    <property type="nucleotide sequence ID" value="XM_040883615.1"/>
</dbReference>
<feature type="compositionally biased region" description="Basic and acidic residues" evidence="9">
    <location>
        <begin position="367"/>
        <end position="379"/>
    </location>
</feature>
<feature type="compositionally biased region" description="Low complexity" evidence="9">
    <location>
        <begin position="206"/>
        <end position="220"/>
    </location>
</feature>
<evidence type="ECO:0000256" key="4">
    <source>
        <dbReference type="ARBA" id="ARBA00022723"/>
    </source>
</evidence>
<feature type="compositionally biased region" description="Low complexity" evidence="9">
    <location>
        <begin position="429"/>
        <end position="459"/>
    </location>
</feature>
<gene>
    <name evidence="11" type="ORF">DL89DRAFT_155738</name>
</gene>
<name>A0A1Y1WAT7_9FUNG</name>
<feature type="compositionally biased region" description="Low complexity" evidence="9">
    <location>
        <begin position="334"/>
        <end position="346"/>
    </location>
</feature>